<gene>
    <name evidence="1" type="ORF">B0T16DRAFT_423802</name>
</gene>
<keyword evidence="2" id="KW-1185">Reference proteome</keyword>
<comment type="caution">
    <text evidence="1">The sequence shown here is derived from an EMBL/GenBank/DDBJ whole genome shotgun (WGS) entry which is preliminary data.</text>
</comment>
<sequence length="62" mass="7710">MNQENRTWHFRSSWMSWCRWTSAPWHFMKQPRHHDQVETCQRPLALKTTTAHWAWLPRALHI</sequence>
<protein>
    <submittedName>
        <fullName evidence="1">Uncharacterized protein</fullName>
    </submittedName>
</protein>
<reference evidence="1" key="1">
    <citation type="submission" date="2023-06" db="EMBL/GenBank/DDBJ databases">
        <title>Genome-scale phylogeny and comparative genomics of the fungal order Sordariales.</title>
        <authorList>
            <consortium name="Lawrence Berkeley National Laboratory"/>
            <person name="Hensen N."/>
            <person name="Bonometti L."/>
            <person name="Westerberg I."/>
            <person name="Brannstrom I.O."/>
            <person name="Guillou S."/>
            <person name="Cros-Aarteil S."/>
            <person name="Calhoun S."/>
            <person name="Haridas S."/>
            <person name="Kuo A."/>
            <person name="Mondo S."/>
            <person name="Pangilinan J."/>
            <person name="Riley R."/>
            <person name="Labutti K."/>
            <person name="Andreopoulos B."/>
            <person name="Lipzen A."/>
            <person name="Chen C."/>
            <person name="Yanf M."/>
            <person name="Daum C."/>
            <person name="Ng V."/>
            <person name="Clum A."/>
            <person name="Steindorff A."/>
            <person name="Ohm R."/>
            <person name="Martin F."/>
            <person name="Silar P."/>
            <person name="Natvig D."/>
            <person name="Lalanne C."/>
            <person name="Gautier V."/>
            <person name="Ament-Velasquez S.L."/>
            <person name="Kruys A."/>
            <person name="Hutchinson M.I."/>
            <person name="Powell A.J."/>
            <person name="Barry K."/>
            <person name="Miller A.N."/>
            <person name="Grigoriev I.V."/>
            <person name="Debuchy R."/>
            <person name="Gladieux P."/>
            <person name="Thoren M.H."/>
            <person name="Johannesson H."/>
        </authorList>
    </citation>
    <scope>NUCLEOTIDE SEQUENCE</scope>
    <source>
        <strain evidence="1">SMH2532-1</strain>
    </source>
</reference>
<name>A0AA39XTA7_9PEZI</name>
<dbReference type="AlphaFoldDB" id="A0AA39XTA7"/>
<proteinExistence type="predicted"/>
<dbReference type="EMBL" id="JAULSV010000007">
    <property type="protein sequence ID" value="KAK0639838.1"/>
    <property type="molecule type" value="Genomic_DNA"/>
</dbReference>
<evidence type="ECO:0000313" key="2">
    <source>
        <dbReference type="Proteomes" id="UP001174936"/>
    </source>
</evidence>
<accession>A0AA39XTA7</accession>
<organism evidence="1 2">
    <name type="scientific">Cercophora newfieldiana</name>
    <dbReference type="NCBI Taxonomy" id="92897"/>
    <lineage>
        <taxon>Eukaryota</taxon>
        <taxon>Fungi</taxon>
        <taxon>Dikarya</taxon>
        <taxon>Ascomycota</taxon>
        <taxon>Pezizomycotina</taxon>
        <taxon>Sordariomycetes</taxon>
        <taxon>Sordariomycetidae</taxon>
        <taxon>Sordariales</taxon>
        <taxon>Lasiosphaeriaceae</taxon>
        <taxon>Cercophora</taxon>
    </lineage>
</organism>
<dbReference type="Proteomes" id="UP001174936">
    <property type="component" value="Unassembled WGS sequence"/>
</dbReference>
<evidence type="ECO:0000313" key="1">
    <source>
        <dbReference type="EMBL" id="KAK0639838.1"/>
    </source>
</evidence>